<comment type="caution">
    <text evidence="16">The sequence shown here is derived from an EMBL/GenBank/DDBJ whole genome shotgun (WGS) entry which is preliminary data.</text>
</comment>
<keyword evidence="8 12" id="KW-0067">ATP-binding</keyword>
<name>A0A1F4U7G7_UNCSA</name>
<dbReference type="EMBL" id="MEUJ01000002">
    <property type="protein sequence ID" value="OGC40770.1"/>
    <property type="molecule type" value="Genomic_DNA"/>
</dbReference>
<comment type="function">
    <text evidence="1 13">This protein is a component of the acetyl coenzyme A carboxylase complex; first, biotin carboxylase catalyzes the carboxylation of the carrier protein and then the transcarboxylase transfers the carboxyl group to form malonyl-CoA.</text>
</comment>
<dbReference type="AlphaFoldDB" id="A0A1F4U7G7"/>
<dbReference type="NCBIfam" id="TIGR00514">
    <property type="entry name" value="accC"/>
    <property type="match status" value="1"/>
</dbReference>
<sequence length="447" mass="49033">MFKKVLVANRGEIALRIIRALRELGVQSVAVYSEPDADSLHVKLADESYCIGPAVSAKSYLNVHSIISAAEISGASAIHPGYGFLAENAKFVEICKEHNIKFIGPMSDAIQKMGDKAVAKKTVQAAGVPVVPGSDGVVKTDEEAKKISAKIGYPVLVKASAGGGGKGMRIVREESELLSLLKSAKVEAEAAFGNPEVYIEKFIENPRHIEVQILADEHGNIVHLGERDCSIQRRHQKLVEESPSPAVDRRLREHLGKAAIRAAKAVKYSSAGTIEFIFEPGGKFYFMEMNTRVQVEHPVTEMVTDIDIVKDQIRAASGEKLGYRQSDVTFKGHSIECRINAENPDKNFMPSPGEISIYLPPGGPGVRVDSHAYPGYKVLPNYDSLVAKLIVWGKNRTEAIARMKRALEEFVIDGIHTTIPFHQKVLDHHAFISGDISTNFIEKYFHG</sequence>
<evidence type="ECO:0000256" key="1">
    <source>
        <dbReference type="ARBA" id="ARBA00003761"/>
    </source>
</evidence>
<dbReference type="InterPro" id="IPR005479">
    <property type="entry name" value="CPAse_ATP-bd"/>
</dbReference>
<dbReference type="GO" id="GO:2001295">
    <property type="term" value="P:malonyl-CoA biosynthetic process"/>
    <property type="evidence" value="ECO:0007669"/>
    <property type="project" value="UniProtKB-UniPathway"/>
</dbReference>
<organism evidence="16 17">
    <name type="scientific">candidate division WOR-1 bacterium RIFOXYC2_FULL_46_14</name>
    <dbReference type="NCBI Taxonomy" id="1802587"/>
    <lineage>
        <taxon>Bacteria</taxon>
        <taxon>Bacillati</taxon>
        <taxon>Saganbacteria</taxon>
    </lineage>
</organism>
<evidence type="ECO:0000256" key="8">
    <source>
        <dbReference type="ARBA" id="ARBA00022840"/>
    </source>
</evidence>
<dbReference type="UniPathway" id="UPA00655">
    <property type="reaction ID" value="UER00711"/>
</dbReference>
<keyword evidence="13" id="KW-0275">Fatty acid biosynthesis</keyword>
<comment type="subunit">
    <text evidence="3 13">Acetyl-CoA carboxylase is a heterohexamer of biotin carboxyl carrier protein, biotin carboxylase and the two subunits of carboxyl transferase in a 2:2 complex.</text>
</comment>
<feature type="domain" description="Biotin carboxylation" evidence="15">
    <location>
        <begin position="1"/>
        <end position="446"/>
    </location>
</feature>
<keyword evidence="10 13" id="KW-0092">Biotin</keyword>
<dbReference type="InterPro" id="IPR051602">
    <property type="entry name" value="ACC_Biotin_Carboxylase"/>
</dbReference>
<comment type="catalytic activity">
    <reaction evidence="11 13">
        <text>N(6)-biotinyl-L-lysyl-[protein] + hydrogencarbonate + ATP = N(6)-carboxybiotinyl-L-lysyl-[protein] + ADP + phosphate + H(+)</text>
        <dbReference type="Rhea" id="RHEA:13501"/>
        <dbReference type="Rhea" id="RHEA-COMP:10505"/>
        <dbReference type="Rhea" id="RHEA-COMP:10506"/>
        <dbReference type="ChEBI" id="CHEBI:15378"/>
        <dbReference type="ChEBI" id="CHEBI:17544"/>
        <dbReference type="ChEBI" id="CHEBI:30616"/>
        <dbReference type="ChEBI" id="CHEBI:43474"/>
        <dbReference type="ChEBI" id="CHEBI:83144"/>
        <dbReference type="ChEBI" id="CHEBI:83145"/>
        <dbReference type="ChEBI" id="CHEBI:456216"/>
        <dbReference type="EC" id="6.3.4.14"/>
    </reaction>
</comment>
<keyword evidence="13" id="KW-0443">Lipid metabolism</keyword>
<evidence type="ECO:0000256" key="5">
    <source>
        <dbReference type="ARBA" id="ARBA00022598"/>
    </source>
</evidence>
<evidence type="ECO:0000313" key="16">
    <source>
        <dbReference type="EMBL" id="OGC40770.1"/>
    </source>
</evidence>
<keyword evidence="6" id="KW-0479">Metal-binding</keyword>
<dbReference type="GO" id="GO:0046872">
    <property type="term" value="F:metal ion binding"/>
    <property type="evidence" value="ECO:0007669"/>
    <property type="project" value="UniProtKB-KW"/>
</dbReference>
<dbReference type="GO" id="GO:0006633">
    <property type="term" value="P:fatty acid biosynthetic process"/>
    <property type="evidence" value="ECO:0007669"/>
    <property type="project" value="UniProtKB-KW"/>
</dbReference>
<dbReference type="PANTHER" id="PTHR48095">
    <property type="entry name" value="PYRUVATE CARBOXYLASE SUBUNIT A"/>
    <property type="match status" value="1"/>
</dbReference>
<reference evidence="16 17" key="1">
    <citation type="journal article" date="2016" name="Nat. Commun.">
        <title>Thousands of microbial genomes shed light on interconnected biogeochemical processes in an aquifer system.</title>
        <authorList>
            <person name="Anantharaman K."/>
            <person name="Brown C.T."/>
            <person name="Hug L.A."/>
            <person name="Sharon I."/>
            <person name="Castelle C.J."/>
            <person name="Probst A.J."/>
            <person name="Thomas B.C."/>
            <person name="Singh A."/>
            <person name="Wilkins M.J."/>
            <person name="Karaoz U."/>
            <person name="Brodie E.L."/>
            <person name="Williams K.H."/>
            <person name="Hubbard S.S."/>
            <person name="Banfield J.F."/>
        </authorList>
    </citation>
    <scope>NUCLEOTIDE SEQUENCE [LARGE SCALE GENOMIC DNA]</scope>
</reference>
<gene>
    <name evidence="16" type="ORF">A2438_00525</name>
</gene>
<dbReference type="GO" id="GO:0005524">
    <property type="term" value="F:ATP binding"/>
    <property type="evidence" value="ECO:0007669"/>
    <property type="project" value="UniProtKB-UniRule"/>
</dbReference>
<protein>
    <recommendedName>
        <fullName evidence="4 13">Biotin carboxylase</fullName>
        <ecNumber evidence="4 13">6.3.4.14</ecNumber>
    </recommendedName>
    <alternativeName>
        <fullName evidence="13">Acetyl-coenzyme A carboxylase biotin carboxylase subunit A</fullName>
    </alternativeName>
</protein>
<accession>A0A1F4U7G7</accession>
<evidence type="ECO:0000256" key="11">
    <source>
        <dbReference type="ARBA" id="ARBA00048600"/>
    </source>
</evidence>
<dbReference type="SMART" id="SM00878">
    <property type="entry name" value="Biotin_carb_C"/>
    <property type="match status" value="1"/>
</dbReference>
<proteinExistence type="predicted"/>
<keyword evidence="5 13" id="KW-0436">Ligase</keyword>
<dbReference type="InterPro" id="IPR004549">
    <property type="entry name" value="Acetyl_CoA_COase_biotin_COase"/>
</dbReference>
<evidence type="ECO:0000256" key="10">
    <source>
        <dbReference type="ARBA" id="ARBA00023267"/>
    </source>
</evidence>
<dbReference type="PROSITE" id="PS50979">
    <property type="entry name" value="BC"/>
    <property type="match status" value="1"/>
</dbReference>
<comment type="pathway">
    <text evidence="2 13">Lipid metabolism; malonyl-CoA biosynthesis; malonyl-CoA from acetyl-CoA: step 1/1.</text>
</comment>
<dbReference type="Pfam" id="PF02785">
    <property type="entry name" value="Biotin_carb_C"/>
    <property type="match status" value="1"/>
</dbReference>
<dbReference type="EC" id="6.3.4.14" evidence="4 13"/>
<evidence type="ECO:0000256" key="6">
    <source>
        <dbReference type="ARBA" id="ARBA00022723"/>
    </source>
</evidence>
<dbReference type="SUPFAM" id="SSF51246">
    <property type="entry name" value="Rudiment single hybrid motif"/>
    <property type="match status" value="1"/>
</dbReference>
<keyword evidence="13" id="KW-0444">Lipid biosynthesis</keyword>
<keyword evidence="13" id="KW-0276">Fatty acid metabolism</keyword>
<dbReference type="PROSITE" id="PS00866">
    <property type="entry name" value="CPSASE_1"/>
    <property type="match status" value="1"/>
</dbReference>
<dbReference type="FunFam" id="3.30.1490.20:FF:000018">
    <property type="entry name" value="Biotin carboxylase"/>
    <property type="match status" value="1"/>
</dbReference>
<dbReference type="PANTHER" id="PTHR48095:SF2">
    <property type="entry name" value="BIOTIN CARBOXYLASE, CHLOROPLASTIC"/>
    <property type="match status" value="1"/>
</dbReference>
<evidence type="ECO:0000256" key="9">
    <source>
        <dbReference type="ARBA" id="ARBA00022842"/>
    </source>
</evidence>
<evidence type="ECO:0000256" key="3">
    <source>
        <dbReference type="ARBA" id="ARBA00011750"/>
    </source>
</evidence>
<evidence type="ECO:0000256" key="13">
    <source>
        <dbReference type="RuleBase" id="RU365063"/>
    </source>
</evidence>
<evidence type="ECO:0000259" key="14">
    <source>
        <dbReference type="PROSITE" id="PS50975"/>
    </source>
</evidence>
<evidence type="ECO:0000313" key="17">
    <source>
        <dbReference type="Proteomes" id="UP000179242"/>
    </source>
</evidence>
<dbReference type="GO" id="GO:0004075">
    <property type="term" value="F:biotin carboxylase activity"/>
    <property type="evidence" value="ECO:0007669"/>
    <property type="project" value="UniProtKB-EC"/>
</dbReference>
<dbReference type="SUPFAM" id="SSF52440">
    <property type="entry name" value="PreATP-grasp domain"/>
    <property type="match status" value="1"/>
</dbReference>
<dbReference type="FunFam" id="3.40.50.20:FF:000010">
    <property type="entry name" value="Propionyl-CoA carboxylase subunit alpha"/>
    <property type="match status" value="1"/>
</dbReference>
<dbReference type="InterPro" id="IPR011764">
    <property type="entry name" value="Biotin_carboxylation_dom"/>
</dbReference>
<dbReference type="SUPFAM" id="SSF56059">
    <property type="entry name" value="Glutathione synthetase ATP-binding domain-like"/>
    <property type="match status" value="1"/>
</dbReference>
<keyword evidence="9" id="KW-0460">Magnesium</keyword>
<evidence type="ECO:0000256" key="7">
    <source>
        <dbReference type="ARBA" id="ARBA00022741"/>
    </source>
</evidence>
<dbReference type="FunFam" id="3.30.470.20:FF:000028">
    <property type="entry name" value="Methylcrotonoyl-CoA carboxylase subunit alpha, mitochondrial"/>
    <property type="match status" value="1"/>
</dbReference>
<evidence type="ECO:0000259" key="15">
    <source>
        <dbReference type="PROSITE" id="PS50979"/>
    </source>
</evidence>
<dbReference type="PROSITE" id="PS00867">
    <property type="entry name" value="CPSASE_2"/>
    <property type="match status" value="1"/>
</dbReference>
<evidence type="ECO:0000256" key="12">
    <source>
        <dbReference type="PROSITE-ProRule" id="PRU00409"/>
    </source>
</evidence>
<dbReference type="Proteomes" id="UP000179242">
    <property type="component" value="Unassembled WGS sequence"/>
</dbReference>
<evidence type="ECO:0000256" key="2">
    <source>
        <dbReference type="ARBA" id="ARBA00004956"/>
    </source>
</evidence>
<dbReference type="InterPro" id="IPR005482">
    <property type="entry name" value="Biotin_COase_C"/>
</dbReference>
<dbReference type="InterPro" id="IPR011761">
    <property type="entry name" value="ATP-grasp"/>
</dbReference>
<keyword evidence="7 12" id="KW-0547">Nucleotide-binding</keyword>
<dbReference type="NCBIfam" id="NF006367">
    <property type="entry name" value="PRK08591.1"/>
    <property type="match status" value="1"/>
</dbReference>
<dbReference type="PROSITE" id="PS50975">
    <property type="entry name" value="ATP_GRASP"/>
    <property type="match status" value="1"/>
</dbReference>
<dbReference type="InterPro" id="IPR005481">
    <property type="entry name" value="BC-like_N"/>
</dbReference>
<dbReference type="Pfam" id="PF02786">
    <property type="entry name" value="CPSase_L_D2"/>
    <property type="match status" value="1"/>
</dbReference>
<evidence type="ECO:0000256" key="4">
    <source>
        <dbReference type="ARBA" id="ARBA00013263"/>
    </source>
</evidence>
<feature type="domain" description="ATP-grasp" evidence="14">
    <location>
        <begin position="120"/>
        <end position="317"/>
    </location>
</feature>
<dbReference type="Pfam" id="PF00289">
    <property type="entry name" value="Biotin_carb_N"/>
    <property type="match status" value="1"/>
</dbReference>
<dbReference type="Gene3D" id="3.30.470.20">
    <property type="entry name" value="ATP-grasp fold, B domain"/>
    <property type="match status" value="1"/>
</dbReference>
<dbReference type="InterPro" id="IPR016185">
    <property type="entry name" value="PreATP-grasp_dom_sf"/>
</dbReference>
<dbReference type="InterPro" id="IPR011054">
    <property type="entry name" value="Rudment_hybrid_motif"/>
</dbReference>